<evidence type="ECO:0008006" key="6">
    <source>
        <dbReference type="Google" id="ProtNLM"/>
    </source>
</evidence>
<dbReference type="Proteomes" id="UP000321337">
    <property type="component" value="Unassembled WGS sequence"/>
</dbReference>
<sequence length="370" mass="42251">MRTYFLPESQTRRVNIVTDSISSGSLFGGVGTALIFAALLANKLNAQLRIITRTERAKPENVDHVLLLYGIKLEHEVQFKFAAFYDQKYELDIVKDDLFITTSWWTTAATLPSVPNDKIIYLLQEDERMFYPFGDDRLRCETILRNRNIRFLINTKLLFDYLVHDGFDNIAAQGMWFEPAFPVQVFHPGAKDQGGKRKFFFYARPNNLRNLFYLGIEVIEQAIVQQVLDLEHWEIFLIGKDIPTVTFNDGYTPIKCENFSWSEYAELVGTVDLGLSLMYTPHPSYPPLDLVASGAVVVTNRFANKRDLSDYSANLICADLDHNALVDALRQAVAIAMDSRVREQNYRNNGLLTDWQQALDGIIQQLSGEA</sequence>
<name>A0A512LCF3_9PROT</name>
<comment type="caution">
    <text evidence="4">The sequence shown here is derived from an EMBL/GenBank/DDBJ whole genome shotgun (WGS) entry which is preliminary data.</text>
</comment>
<organism evidence="4 5">
    <name type="scientific">Sulfuriferula plumbiphila</name>
    <dbReference type="NCBI Taxonomy" id="171865"/>
    <lineage>
        <taxon>Bacteria</taxon>
        <taxon>Pseudomonadati</taxon>
        <taxon>Pseudomonadota</taxon>
        <taxon>Betaproteobacteria</taxon>
        <taxon>Nitrosomonadales</taxon>
        <taxon>Sulfuricellaceae</taxon>
        <taxon>Sulfuriferula</taxon>
    </lineage>
</organism>
<feature type="domain" description="WsaF C-terminal" evidence="3">
    <location>
        <begin position="197"/>
        <end position="330"/>
    </location>
</feature>
<evidence type="ECO:0000313" key="4">
    <source>
        <dbReference type="EMBL" id="GEP32174.1"/>
    </source>
</evidence>
<keyword evidence="1" id="KW-1133">Transmembrane helix</keyword>
<dbReference type="Pfam" id="PF21374">
    <property type="entry name" value="WsaF_N"/>
    <property type="match status" value="1"/>
</dbReference>
<gene>
    <name evidence="4" type="ORF">TPL01_33120</name>
</gene>
<keyword evidence="1" id="KW-0812">Transmembrane</keyword>
<feature type="domain" description="WsaF N-terminal" evidence="2">
    <location>
        <begin position="13"/>
        <end position="138"/>
    </location>
</feature>
<dbReference type="EMBL" id="BKAD01000054">
    <property type="protein sequence ID" value="GEP32174.1"/>
    <property type="molecule type" value="Genomic_DNA"/>
</dbReference>
<proteinExistence type="predicted"/>
<dbReference type="GO" id="GO:0030247">
    <property type="term" value="F:polysaccharide binding"/>
    <property type="evidence" value="ECO:0007669"/>
    <property type="project" value="InterPro"/>
</dbReference>
<dbReference type="AlphaFoldDB" id="A0A512LCF3"/>
<feature type="transmembrane region" description="Helical" evidence="1">
    <location>
        <begin position="20"/>
        <end position="41"/>
    </location>
</feature>
<dbReference type="Gene3D" id="3.40.50.2000">
    <property type="entry name" value="Glycogen Phosphorylase B"/>
    <property type="match status" value="1"/>
</dbReference>
<dbReference type="InterPro" id="IPR055050">
    <property type="entry name" value="WsaF_C"/>
</dbReference>
<protein>
    <recommendedName>
        <fullName evidence="6">Glycosyl transferase</fullName>
    </recommendedName>
</protein>
<evidence type="ECO:0000313" key="5">
    <source>
        <dbReference type="Proteomes" id="UP000321337"/>
    </source>
</evidence>
<dbReference type="Gene3D" id="3.40.50.11090">
    <property type="match status" value="1"/>
</dbReference>
<dbReference type="InterPro" id="IPR048510">
    <property type="entry name" value="WsaF_N"/>
</dbReference>
<reference evidence="4 5" key="1">
    <citation type="submission" date="2019-07" db="EMBL/GenBank/DDBJ databases">
        <title>Whole genome shotgun sequence of Thiobacillus plumbophilus NBRC 107929.</title>
        <authorList>
            <person name="Hosoyama A."/>
            <person name="Uohara A."/>
            <person name="Ohji S."/>
            <person name="Ichikawa N."/>
        </authorList>
    </citation>
    <scope>NUCLEOTIDE SEQUENCE [LARGE SCALE GENOMIC DNA]</scope>
    <source>
        <strain evidence="4 5">NBRC 107929</strain>
    </source>
</reference>
<evidence type="ECO:0000259" key="3">
    <source>
        <dbReference type="Pfam" id="PF22772"/>
    </source>
</evidence>
<keyword evidence="1" id="KW-0472">Membrane</keyword>
<accession>A0A512LCF3</accession>
<evidence type="ECO:0000259" key="2">
    <source>
        <dbReference type="Pfam" id="PF21374"/>
    </source>
</evidence>
<keyword evidence="5" id="KW-1185">Reference proteome</keyword>
<dbReference type="Pfam" id="PF22772">
    <property type="entry name" value="WsaF_C"/>
    <property type="match status" value="1"/>
</dbReference>
<evidence type="ECO:0000256" key="1">
    <source>
        <dbReference type="SAM" id="Phobius"/>
    </source>
</evidence>